<protein>
    <submittedName>
        <fullName evidence="2">Uncharacterized protein</fullName>
    </submittedName>
</protein>
<evidence type="ECO:0000256" key="1">
    <source>
        <dbReference type="SAM" id="MobiDB-lite"/>
    </source>
</evidence>
<organism evidence="2 3">
    <name type="scientific">Burkholderia thailandensis</name>
    <dbReference type="NCBI Taxonomy" id="57975"/>
    <lineage>
        <taxon>Bacteria</taxon>
        <taxon>Pseudomonadati</taxon>
        <taxon>Pseudomonadota</taxon>
        <taxon>Betaproteobacteria</taxon>
        <taxon>Burkholderiales</taxon>
        <taxon>Burkholderiaceae</taxon>
        <taxon>Burkholderia</taxon>
        <taxon>pseudomallei group</taxon>
    </lineage>
</organism>
<sequence length="81" mass="8695">MGSVRDAPRGGEAGVGRRRIRPAGPAADGRSPVRRAWRRLEAGGMRTATGGERSRGRPREGGRAVARATTRPRYERMALAA</sequence>
<dbReference type="AlphaFoldDB" id="A0AAW9CRQ3"/>
<comment type="caution">
    <text evidence="2">The sequence shown here is derived from an EMBL/GenBank/DDBJ whole genome shotgun (WGS) entry which is preliminary data.</text>
</comment>
<reference evidence="2" key="1">
    <citation type="submission" date="2018-08" db="EMBL/GenBank/DDBJ databases">
        <title>Identification of Burkholderia cepacia strains that express a Burkholderia pseudomallei-like capsular polysaccharide.</title>
        <authorList>
            <person name="Burtnick M.N."/>
            <person name="Vongsouvath M."/>
            <person name="Newton P."/>
            <person name="Wuthiekanun V."/>
            <person name="Limmathurotsakul D."/>
            <person name="Brett P.J."/>
            <person name="Chantratita N."/>
            <person name="Dance D.A."/>
        </authorList>
    </citation>
    <scope>NUCLEOTIDE SEQUENCE</scope>
    <source>
        <strain evidence="2">SBXCC001</strain>
    </source>
</reference>
<feature type="compositionally biased region" description="Basic and acidic residues" evidence="1">
    <location>
        <begin position="72"/>
        <end position="81"/>
    </location>
</feature>
<name>A0AAW9CRQ3_BURTH</name>
<evidence type="ECO:0000313" key="3">
    <source>
        <dbReference type="Proteomes" id="UP001272137"/>
    </source>
</evidence>
<proteinExistence type="predicted"/>
<dbReference type="Proteomes" id="UP001272137">
    <property type="component" value="Unassembled WGS sequence"/>
</dbReference>
<feature type="compositionally biased region" description="Basic and acidic residues" evidence="1">
    <location>
        <begin position="52"/>
        <end position="62"/>
    </location>
</feature>
<gene>
    <name evidence="2" type="ORF">C7S16_7275</name>
</gene>
<evidence type="ECO:0000313" key="2">
    <source>
        <dbReference type="EMBL" id="MDW9252531.1"/>
    </source>
</evidence>
<feature type="region of interest" description="Disordered" evidence="1">
    <location>
        <begin position="1"/>
        <end position="81"/>
    </location>
</feature>
<accession>A0AAW9CRQ3</accession>
<dbReference type="EMBL" id="QXCT01000001">
    <property type="protein sequence ID" value="MDW9252531.1"/>
    <property type="molecule type" value="Genomic_DNA"/>
</dbReference>